<evidence type="ECO:0000259" key="2">
    <source>
        <dbReference type="Pfam" id="PF14491"/>
    </source>
</evidence>
<dbReference type="InterPro" id="IPR027417">
    <property type="entry name" value="P-loop_NTPase"/>
</dbReference>
<keyword evidence="4" id="KW-1185">Reference proteome</keyword>
<accession>A0A934UWS5</accession>
<dbReference type="InterPro" id="IPR029492">
    <property type="entry name" value="DUF4435"/>
</dbReference>
<comment type="caution">
    <text evidence="3">The sequence shown here is derived from an EMBL/GenBank/DDBJ whole genome shotgun (WGS) entry which is preliminary data.</text>
</comment>
<evidence type="ECO:0000313" key="3">
    <source>
        <dbReference type="EMBL" id="MBK0420573.1"/>
    </source>
</evidence>
<dbReference type="GO" id="GO:0005886">
    <property type="term" value="C:plasma membrane"/>
    <property type="evidence" value="ECO:0007669"/>
    <property type="project" value="TreeGrafter"/>
</dbReference>
<dbReference type="AlphaFoldDB" id="A0A934UWS5"/>
<dbReference type="Pfam" id="PF14491">
    <property type="entry name" value="DUF4435"/>
    <property type="match status" value="1"/>
</dbReference>
<dbReference type="InterPro" id="IPR003959">
    <property type="entry name" value="ATPase_AAA_core"/>
</dbReference>
<dbReference type="InterPro" id="IPR015854">
    <property type="entry name" value="ABC_transpr_LolD-like"/>
</dbReference>
<dbReference type="SUPFAM" id="SSF52540">
    <property type="entry name" value="P-loop containing nucleoside triphosphate hydrolases"/>
    <property type="match status" value="1"/>
</dbReference>
<dbReference type="GO" id="GO:0022857">
    <property type="term" value="F:transmembrane transporter activity"/>
    <property type="evidence" value="ECO:0007669"/>
    <property type="project" value="TreeGrafter"/>
</dbReference>
<protein>
    <submittedName>
        <fullName evidence="3">AAA family ATPase</fullName>
    </submittedName>
</protein>
<dbReference type="PANTHER" id="PTHR24220">
    <property type="entry name" value="IMPORT ATP-BINDING PROTEIN"/>
    <property type="match status" value="1"/>
</dbReference>
<sequence>MQEPPQEQPPTLASWHIPLSDDGALHLDARAGEVITVVGANGAGKSALATWIASNTPDGVLRRVLAQRKIWFQNSGASISAADRENVAMNMQHWDRSLESRYLDHVDHQRADIALFDLMGRIHAEDHRIAELAYAGVSSQEIVTEVGQRLFESLNAVLKQAGLNVSIATSDQQTFTAQHRTLGVDYPISQMSDGERSALLLAAEVLAAHENAVIMLDEPERHLHRSISASLIEALIEARPDCGFIVLTHDLDLAVTLSTRPGEVLSALGVKWSGNDATHWSLQRISPESPITDEAKRAILGGRRRILFVEGTSGSLDFPLYGTLLPGWTVVPAGSCESVIRSVGGLSKSEEHHWVDSRGLVDRDGRSDSERADLAAKGIFVLPVSEVENLYYLPNVIEAVAKKQADAQGEEVSGLVRAAKQAGLDALSDSQTLQRLAKKLAKDEVARKLLSEMPDEVGEDEITLTLTTPYPGILQELEQAKQNNDYEAFVRKVPVRDTSFRAQVARALLFLSITRYEKAALLTITENPELAAKLSKDIFGEAGSPEWS</sequence>
<dbReference type="Gene3D" id="3.40.50.300">
    <property type="entry name" value="P-loop containing nucleotide triphosphate hydrolases"/>
    <property type="match status" value="1"/>
</dbReference>
<name>A0A934UWS5_9MICO</name>
<feature type="domain" description="DUF4435" evidence="2">
    <location>
        <begin position="306"/>
        <end position="404"/>
    </location>
</feature>
<dbReference type="GO" id="GO:0016887">
    <property type="term" value="F:ATP hydrolysis activity"/>
    <property type="evidence" value="ECO:0007669"/>
    <property type="project" value="InterPro"/>
</dbReference>
<evidence type="ECO:0000313" key="4">
    <source>
        <dbReference type="Proteomes" id="UP000618733"/>
    </source>
</evidence>
<organism evidence="3 4">
    <name type="scientific">Leucobacter edaphi</name>
    <dbReference type="NCBI Taxonomy" id="2796472"/>
    <lineage>
        <taxon>Bacteria</taxon>
        <taxon>Bacillati</taxon>
        <taxon>Actinomycetota</taxon>
        <taxon>Actinomycetes</taxon>
        <taxon>Micrococcales</taxon>
        <taxon>Microbacteriaceae</taxon>
        <taxon>Leucobacter</taxon>
    </lineage>
</organism>
<dbReference type="Pfam" id="PF13304">
    <property type="entry name" value="AAA_21"/>
    <property type="match status" value="1"/>
</dbReference>
<dbReference type="EMBL" id="JAEHOI010000001">
    <property type="protein sequence ID" value="MBK0420573.1"/>
    <property type="molecule type" value="Genomic_DNA"/>
</dbReference>
<reference evidence="3" key="1">
    <citation type="submission" date="2020-12" db="EMBL/GenBank/DDBJ databases">
        <title>Leucobacter sp. CAS2, isolated from Chromium sludge.</title>
        <authorList>
            <person name="Xu Z."/>
        </authorList>
    </citation>
    <scope>NUCLEOTIDE SEQUENCE</scope>
    <source>
        <strain evidence="3">CSA2</strain>
    </source>
</reference>
<dbReference type="RefSeq" id="WP_200130787.1">
    <property type="nucleotide sequence ID" value="NZ_JAEHOI010000001.1"/>
</dbReference>
<proteinExistence type="predicted"/>
<feature type="domain" description="ATPase AAA-type core" evidence="1">
    <location>
        <begin position="94"/>
        <end position="251"/>
    </location>
</feature>
<gene>
    <name evidence="3" type="ORF">JD292_00550</name>
</gene>
<dbReference type="GO" id="GO:0005524">
    <property type="term" value="F:ATP binding"/>
    <property type="evidence" value="ECO:0007669"/>
    <property type="project" value="InterPro"/>
</dbReference>
<dbReference type="Proteomes" id="UP000618733">
    <property type="component" value="Unassembled WGS sequence"/>
</dbReference>
<evidence type="ECO:0000259" key="1">
    <source>
        <dbReference type="Pfam" id="PF13304"/>
    </source>
</evidence>